<dbReference type="PANTHER" id="PTHR34379:SF3">
    <property type="entry name" value="PROTEIN, PUTATIVE-RELATED"/>
    <property type="match status" value="1"/>
</dbReference>
<evidence type="ECO:0008006" key="5">
    <source>
        <dbReference type="Google" id="ProtNLM"/>
    </source>
</evidence>
<gene>
    <name evidence="3" type="ORF">PIB30_048399</name>
</gene>
<evidence type="ECO:0000313" key="4">
    <source>
        <dbReference type="Proteomes" id="UP001341840"/>
    </source>
</evidence>
<reference evidence="3 4" key="1">
    <citation type="journal article" date="2023" name="Plants (Basel)">
        <title>Bridging the Gap: Combining Genomics and Transcriptomics Approaches to Understand Stylosanthes scabra, an Orphan Legume from the Brazilian Caatinga.</title>
        <authorList>
            <person name="Ferreira-Neto J.R.C."/>
            <person name="da Silva M.D."/>
            <person name="Binneck E."/>
            <person name="de Melo N.F."/>
            <person name="da Silva R.H."/>
            <person name="de Melo A.L.T.M."/>
            <person name="Pandolfi V."/>
            <person name="Bustamante F.O."/>
            <person name="Brasileiro-Vidal A.C."/>
            <person name="Benko-Iseppon A.M."/>
        </authorList>
    </citation>
    <scope>NUCLEOTIDE SEQUENCE [LARGE SCALE GENOMIC DNA]</scope>
    <source>
        <tissue evidence="3">Leaves</tissue>
    </source>
</reference>
<proteinExistence type="predicted"/>
<dbReference type="InterPro" id="IPR040411">
    <property type="entry name" value="At5g23160-like"/>
</dbReference>
<evidence type="ECO:0000313" key="3">
    <source>
        <dbReference type="EMBL" id="MED6220807.1"/>
    </source>
</evidence>
<comment type="caution">
    <text evidence="3">The sequence shown here is derived from an EMBL/GenBank/DDBJ whole genome shotgun (WGS) entry which is preliminary data.</text>
</comment>
<feature type="region of interest" description="Disordered" evidence="1">
    <location>
        <begin position="94"/>
        <end position="203"/>
    </location>
</feature>
<feature type="region of interest" description="Disordered" evidence="1">
    <location>
        <begin position="34"/>
        <end position="56"/>
    </location>
</feature>
<name>A0ABU6ZFR7_9FABA</name>
<dbReference type="PANTHER" id="PTHR34379">
    <property type="entry name" value="OS07G0553800 PROTEIN"/>
    <property type="match status" value="1"/>
</dbReference>
<accession>A0ABU6ZFR7</accession>
<dbReference type="EMBL" id="JASCZI010272177">
    <property type="protein sequence ID" value="MED6220807.1"/>
    <property type="molecule type" value="Genomic_DNA"/>
</dbReference>
<keyword evidence="2" id="KW-0472">Membrane</keyword>
<sequence length="292" mass="32969">MAKTKTKIITSLEYPKPKFESSIYLCCFGNSSRSSSTGSTNNTGSGQQRNLKQKSWFPWQRFGKTVPLLEGLEFDEKNKKKKLPKLKASYNKVQYSSSKWRSKSNLHNKTQQANHPTPTPEQKPPLIPHIVPNQPLSYSKRSQPRTSRENKALESDTCQQGRSSPTIAAATATSHWDPVPASKRHVHRTGPQTTPKQHGKHQNANRYYSPVVGTSVVMVTLVIMLLWGRLCAIVCTSTWLYFVHRFRLVHENGVVMVENTIDSSKELDLDSNLYKKKVVLEGLLERGHSGVL</sequence>
<feature type="compositionally biased region" description="Polar residues" evidence="1">
    <location>
        <begin position="134"/>
        <end position="145"/>
    </location>
</feature>
<feature type="compositionally biased region" description="Pro residues" evidence="1">
    <location>
        <begin position="117"/>
        <end position="127"/>
    </location>
</feature>
<feature type="compositionally biased region" description="Low complexity" evidence="1">
    <location>
        <begin position="163"/>
        <end position="174"/>
    </location>
</feature>
<keyword evidence="4" id="KW-1185">Reference proteome</keyword>
<evidence type="ECO:0000256" key="2">
    <source>
        <dbReference type="SAM" id="Phobius"/>
    </source>
</evidence>
<dbReference type="Proteomes" id="UP001341840">
    <property type="component" value="Unassembled WGS sequence"/>
</dbReference>
<feature type="compositionally biased region" description="Polar residues" evidence="1">
    <location>
        <begin position="107"/>
        <end position="116"/>
    </location>
</feature>
<evidence type="ECO:0000256" key="1">
    <source>
        <dbReference type="SAM" id="MobiDB-lite"/>
    </source>
</evidence>
<keyword evidence="2" id="KW-0812">Transmembrane</keyword>
<organism evidence="3 4">
    <name type="scientific">Stylosanthes scabra</name>
    <dbReference type="NCBI Taxonomy" id="79078"/>
    <lineage>
        <taxon>Eukaryota</taxon>
        <taxon>Viridiplantae</taxon>
        <taxon>Streptophyta</taxon>
        <taxon>Embryophyta</taxon>
        <taxon>Tracheophyta</taxon>
        <taxon>Spermatophyta</taxon>
        <taxon>Magnoliopsida</taxon>
        <taxon>eudicotyledons</taxon>
        <taxon>Gunneridae</taxon>
        <taxon>Pentapetalae</taxon>
        <taxon>rosids</taxon>
        <taxon>fabids</taxon>
        <taxon>Fabales</taxon>
        <taxon>Fabaceae</taxon>
        <taxon>Papilionoideae</taxon>
        <taxon>50 kb inversion clade</taxon>
        <taxon>dalbergioids sensu lato</taxon>
        <taxon>Dalbergieae</taxon>
        <taxon>Pterocarpus clade</taxon>
        <taxon>Stylosanthes</taxon>
    </lineage>
</organism>
<feature type="compositionally biased region" description="Low complexity" evidence="1">
    <location>
        <begin position="34"/>
        <end position="46"/>
    </location>
</feature>
<keyword evidence="2" id="KW-1133">Transmembrane helix</keyword>
<feature type="transmembrane region" description="Helical" evidence="2">
    <location>
        <begin position="207"/>
        <end position="227"/>
    </location>
</feature>
<protein>
    <recommendedName>
        <fullName evidence="5">Transmembrane protein</fullName>
    </recommendedName>
</protein>